<evidence type="ECO:0000313" key="3">
    <source>
        <dbReference type="Proteomes" id="UP000240883"/>
    </source>
</evidence>
<feature type="region of interest" description="Disordered" evidence="1">
    <location>
        <begin position="286"/>
        <end position="387"/>
    </location>
</feature>
<gene>
    <name evidence="2" type="ORF">BS50DRAFT_628467</name>
</gene>
<keyword evidence="3" id="KW-1185">Reference proteome</keyword>
<dbReference type="EMBL" id="KZ678128">
    <property type="protein sequence ID" value="PSN75260.1"/>
    <property type="molecule type" value="Genomic_DNA"/>
</dbReference>
<dbReference type="OrthoDB" id="3693838at2759"/>
<accession>A0A2T2PC81</accession>
<dbReference type="STRING" id="1448308.A0A2T2PC81"/>
<name>A0A2T2PC81_CORCC</name>
<sequence>MPTQEYLQLKARQELLEKELHQLRDGISEAASSIPQAQLEGELEPELVSPQRFPPYIIPGTNATEPECLPPVSATADAVYVSDTGMQTKPLRNANECLKVYGKHSKPKELFPRFVDNKPLPHELFYGEARANSAPSKKYPITYCESGFQTLSTEDTELSIKNSRAEAVEIVNKCAPIIEAQGWKIWCEASDALTVHSEQFANRLEVDKEGKVEYYGKTCVAFPNVVGKKIDNEFGPAAPESTLPTVFRAIPTVNLTIPVDRATKNFSLSDDYARQFEVPAIEMVPRKGTKRKATDAETTSPRYEGGCRKQKVAGAKTISGREDCGSTMRKVTDVGASRKEEERPNKQKTIGTDKLLSQGDGRSNKQKAVDAEVALNQGVGGSDKHTKHVTSSMFEQTLSIKQPAGGLKYTVANPRFGPKKNK</sequence>
<evidence type="ECO:0000313" key="2">
    <source>
        <dbReference type="EMBL" id="PSN75260.1"/>
    </source>
</evidence>
<reference evidence="2 3" key="1">
    <citation type="journal article" date="2018" name="Front. Microbiol.">
        <title>Genome-Wide Analysis of Corynespora cassiicola Leaf Fall Disease Putative Effectors.</title>
        <authorList>
            <person name="Lopez D."/>
            <person name="Ribeiro S."/>
            <person name="Label P."/>
            <person name="Fumanal B."/>
            <person name="Venisse J.S."/>
            <person name="Kohler A."/>
            <person name="de Oliveira R.R."/>
            <person name="Labutti K."/>
            <person name="Lipzen A."/>
            <person name="Lail K."/>
            <person name="Bauer D."/>
            <person name="Ohm R.A."/>
            <person name="Barry K.W."/>
            <person name="Spatafora J."/>
            <person name="Grigoriev I.V."/>
            <person name="Martin F.M."/>
            <person name="Pujade-Renaud V."/>
        </authorList>
    </citation>
    <scope>NUCLEOTIDE SEQUENCE [LARGE SCALE GENOMIC DNA]</scope>
    <source>
        <strain evidence="2 3">Philippines</strain>
    </source>
</reference>
<evidence type="ECO:0000256" key="1">
    <source>
        <dbReference type="SAM" id="MobiDB-lite"/>
    </source>
</evidence>
<feature type="compositionally biased region" description="Basic and acidic residues" evidence="1">
    <location>
        <begin position="319"/>
        <end position="345"/>
    </location>
</feature>
<protein>
    <submittedName>
        <fullName evidence="2">Uncharacterized protein</fullName>
    </submittedName>
</protein>
<organism evidence="2 3">
    <name type="scientific">Corynespora cassiicola Philippines</name>
    <dbReference type="NCBI Taxonomy" id="1448308"/>
    <lineage>
        <taxon>Eukaryota</taxon>
        <taxon>Fungi</taxon>
        <taxon>Dikarya</taxon>
        <taxon>Ascomycota</taxon>
        <taxon>Pezizomycotina</taxon>
        <taxon>Dothideomycetes</taxon>
        <taxon>Pleosporomycetidae</taxon>
        <taxon>Pleosporales</taxon>
        <taxon>Corynesporascaceae</taxon>
        <taxon>Corynespora</taxon>
    </lineage>
</organism>
<dbReference type="AlphaFoldDB" id="A0A2T2PC81"/>
<dbReference type="Proteomes" id="UP000240883">
    <property type="component" value="Unassembled WGS sequence"/>
</dbReference>
<proteinExistence type="predicted"/>